<dbReference type="InterPro" id="IPR011042">
    <property type="entry name" value="6-blade_b-propeller_TolB-like"/>
</dbReference>
<evidence type="ECO:0000256" key="1">
    <source>
        <dbReference type="SAM" id="SignalP"/>
    </source>
</evidence>
<dbReference type="InParanoid" id="A0A5Q0BNF6"/>
<name>A0A5Q0BNF6_9GAMM</name>
<organism evidence="3 4">
    <name type="scientific">Candidatus Methylospira mobilis</name>
    <dbReference type="NCBI Taxonomy" id="1808979"/>
    <lineage>
        <taxon>Bacteria</taxon>
        <taxon>Pseudomonadati</taxon>
        <taxon>Pseudomonadota</taxon>
        <taxon>Gammaproteobacteria</taxon>
        <taxon>Methylococcales</taxon>
        <taxon>Methylococcaceae</taxon>
        <taxon>Candidatus Methylospira</taxon>
    </lineage>
</organism>
<dbReference type="PANTHER" id="PTHR33546:SF1">
    <property type="entry name" value="LARGE, MULTIFUNCTIONAL SECRETED PROTEIN"/>
    <property type="match status" value="1"/>
</dbReference>
<dbReference type="Pfam" id="PF22807">
    <property type="entry name" value="TrAA12"/>
    <property type="match status" value="1"/>
</dbReference>
<evidence type="ECO:0000313" key="4">
    <source>
        <dbReference type="Proteomes" id="UP000325755"/>
    </source>
</evidence>
<feature type="chain" id="PRO_5024891630" evidence="1">
    <location>
        <begin position="19"/>
        <end position="366"/>
    </location>
</feature>
<proteinExistence type="predicted"/>
<feature type="domain" description="Pyrroloquinoline quinone-dependent pyranose dehydrogenase beta-propeller" evidence="2">
    <location>
        <begin position="184"/>
        <end position="364"/>
    </location>
</feature>
<reference evidence="3 4" key="1">
    <citation type="submission" date="2019-09" db="EMBL/GenBank/DDBJ databases">
        <title>Ecophysiology of the spiral-shaped methanotroph Methylospira mobilis as revealed by the complete genome sequence.</title>
        <authorList>
            <person name="Oshkin I.Y."/>
            <person name="Dedysh S.N."/>
            <person name="Miroshnikov K."/>
            <person name="Danilova O.V."/>
            <person name="Hakobyan A."/>
            <person name="Liesack W."/>
        </authorList>
    </citation>
    <scope>NUCLEOTIDE SEQUENCE [LARGE SCALE GENOMIC DNA]</scope>
    <source>
        <strain evidence="3 4">Shm1</strain>
    </source>
</reference>
<protein>
    <submittedName>
        <fullName evidence="3">Sorbosone dehydrogenase family protein</fullName>
    </submittedName>
</protein>
<keyword evidence="1" id="KW-0732">Signal</keyword>
<evidence type="ECO:0000313" key="3">
    <source>
        <dbReference type="EMBL" id="QFY45129.1"/>
    </source>
</evidence>
<dbReference type="InterPro" id="IPR054539">
    <property type="entry name" value="Beta-prop_PDH"/>
</dbReference>
<dbReference type="EMBL" id="CP044205">
    <property type="protein sequence ID" value="QFY45129.1"/>
    <property type="molecule type" value="Genomic_DNA"/>
</dbReference>
<dbReference type="KEGG" id="mmob:F6R98_14650"/>
<dbReference type="AlphaFoldDB" id="A0A5Q0BNF6"/>
<evidence type="ECO:0000259" key="2">
    <source>
        <dbReference type="Pfam" id="PF22807"/>
    </source>
</evidence>
<accession>A0A5Q0BNF6</accession>
<keyword evidence="4" id="KW-1185">Reference proteome</keyword>
<dbReference type="InterPro" id="IPR011041">
    <property type="entry name" value="Quinoprot_gluc/sorb_DH_b-prop"/>
</dbReference>
<dbReference type="SUPFAM" id="SSF50952">
    <property type="entry name" value="Soluble quinoprotein glucose dehydrogenase"/>
    <property type="match status" value="1"/>
</dbReference>
<feature type="signal peptide" evidence="1">
    <location>
        <begin position="1"/>
        <end position="18"/>
    </location>
</feature>
<dbReference type="OrthoDB" id="9770043at2"/>
<dbReference type="PANTHER" id="PTHR33546">
    <property type="entry name" value="LARGE, MULTIFUNCTIONAL SECRETED PROTEIN-RELATED"/>
    <property type="match status" value="1"/>
</dbReference>
<sequence>MAVLSPLALLGLSHLVQAEALPGDIPGIDVPAGFHITRYSDQTPNARSLALGDDGTVYVGTMTEGNVYALQDRDRDGHAETVRTIIQGLNVPNGVAWYQGDLYIAELHRIIKIKDVVRHLDGNASFEPVYSGFPNEKHHGWKYLRVGPDHKLYVPVGAPCNICLPSNEIFTALTRMNPDGSRFEVYAKGLRNSVGFDWLPGAGELYATDNGRDYLGDDAPADELNHVAHAGQHFGYPWCHAGNIADPEYGGQHACAEFEPPAWKFPAHVAPLGIRFYQGKQFPANYQGQLFVAQHGSWNRTQPQGYRVALVRFKDGKPVAEEVFASGWLHADGKASGRPVDILEMPDGALLVSDDLAGAVYRISYR</sequence>
<gene>
    <name evidence="3" type="ORF">F6R98_14650</name>
</gene>
<dbReference type="Proteomes" id="UP000325755">
    <property type="component" value="Chromosome"/>
</dbReference>
<dbReference type="Gene3D" id="2.120.10.30">
    <property type="entry name" value="TolB, C-terminal domain"/>
    <property type="match status" value="1"/>
</dbReference>